<keyword evidence="3" id="KW-1185">Reference proteome</keyword>
<reference evidence="3" key="1">
    <citation type="journal article" date="2019" name="Int. J. Syst. Evol. Microbiol.">
        <title>The Global Catalogue of Microorganisms (GCM) 10K type strain sequencing project: providing services to taxonomists for standard genome sequencing and annotation.</title>
        <authorList>
            <consortium name="The Broad Institute Genomics Platform"/>
            <consortium name="The Broad Institute Genome Sequencing Center for Infectious Disease"/>
            <person name="Wu L."/>
            <person name="Ma J."/>
        </authorList>
    </citation>
    <scope>NUCLEOTIDE SEQUENCE [LARGE SCALE GENOMIC DNA]</scope>
    <source>
        <strain evidence="3">JCM 11574</strain>
    </source>
</reference>
<evidence type="ECO:0000313" key="3">
    <source>
        <dbReference type="Proteomes" id="UP001500893"/>
    </source>
</evidence>
<evidence type="ECO:0000256" key="1">
    <source>
        <dbReference type="SAM" id="MobiDB-lite"/>
    </source>
</evidence>
<evidence type="ECO:0008006" key="4">
    <source>
        <dbReference type="Google" id="ProtNLM"/>
    </source>
</evidence>
<comment type="caution">
    <text evidence="2">The sequence shown here is derived from an EMBL/GenBank/DDBJ whole genome shotgun (WGS) entry which is preliminary data.</text>
</comment>
<dbReference type="Proteomes" id="UP001500893">
    <property type="component" value="Unassembled WGS sequence"/>
</dbReference>
<feature type="region of interest" description="Disordered" evidence="1">
    <location>
        <begin position="81"/>
        <end position="103"/>
    </location>
</feature>
<organism evidence="2 3">
    <name type="scientific">Streptomyces rameus</name>
    <dbReference type="NCBI Taxonomy" id="68261"/>
    <lineage>
        <taxon>Bacteria</taxon>
        <taxon>Bacillati</taxon>
        <taxon>Actinomycetota</taxon>
        <taxon>Actinomycetes</taxon>
        <taxon>Kitasatosporales</taxon>
        <taxon>Streptomycetaceae</taxon>
        <taxon>Streptomyces</taxon>
    </lineage>
</organism>
<protein>
    <recommendedName>
        <fullName evidence="4">WXG100 family type VII secretion target</fullName>
    </recommendedName>
</protein>
<dbReference type="EMBL" id="BAAAVM010000008">
    <property type="protein sequence ID" value="GAA3123138.1"/>
    <property type="molecule type" value="Genomic_DNA"/>
</dbReference>
<feature type="compositionally biased region" description="Basic and acidic residues" evidence="1">
    <location>
        <begin position="84"/>
        <end position="97"/>
    </location>
</feature>
<gene>
    <name evidence="2" type="ORF">GCM10010521_07700</name>
</gene>
<proteinExistence type="predicted"/>
<accession>A0ABP6MR67</accession>
<dbReference type="RefSeq" id="WP_345047195.1">
    <property type="nucleotide sequence ID" value="NZ_BAAAVM010000008.1"/>
</dbReference>
<evidence type="ECO:0000313" key="2">
    <source>
        <dbReference type="EMBL" id="GAA3123138.1"/>
    </source>
</evidence>
<name>A0ABP6MR67_9ACTN</name>
<sequence length="103" mass="11669">MREPPVRTALQLADDDFTKADVAEFHRLMAEIVVVCKAIGELYTPGGEWSPTASGLLEQFEESMQVTADISRQLNRTRRGIRGITDRARTRRDDGRGGHTWWP</sequence>